<dbReference type="InterPro" id="IPR018470">
    <property type="entry name" value="Metal-bd_Tp34-typ"/>
</dbReference>
<reference evidence="5" key="1">
    <citation type="journal article" date="2022" name="Front. Microbiol.">
        <title>New perspectives on an old grouping: The genomic and phenotypic variability of Oxalobacter formigenes and the implications for calcium oxalate stone prevention.</title>
        <authorList>
            <person name="Chmiel J.A."/>
            <person name="Carr C."/>
            <person name="Stuivenberg G.A."/>
            <person name="Venema R."/>
            <person name="Chanyi R.M."/>
            <person name="Al K.F."/>
            <person name="Giguere D."/>
            <person name="Say H."/>
            <person name="Akouris P.P."/>
            <person name="Dominguez Romero S.A."/>
            <person name="Kwong A."/>
            <person name="Tai V."/>
            <person name="Koval S.F."/>
            <person name="Razvi H."/>
            <person name="Bjazevic J."/>
            <person name="Burton J.P."/>
        </authorList>
    </citation>
    <scope>NUCLEOTIDE SEQUENCE</scope>
    <source>
        <strain evidence="5">HOxNP-1</strain>
    </source>
</reference>
<dbReference type="EMBL" id="CP098251">
    <property type="protein sequence ID" value="WAV91196.1"/>
    <property type="molecule type" value="Genomic_DNA"/>
</dbReference>
<feature type="chain" id="PRO_5044698171" evidence="3">
    <location>
        <begin position="29"/>
        <end position="184"/>
    </location>
</feature>
<dbReference type="Proteomes" id="UP001164794">
    <property type="component" value="Chromosome"/>
</dbReference>
<gene>
    <name evidence="5" type="ORF">NB645_09310</name>
    <name evidence="4" type="ORF">NB646_10440</name>
</gene>
<dbReference type="AlphaFoldDB" id="A0A9E9LLH7"/>
<proteinExistence type="inferred from homology"/>
<evidence type="ECO:0000256" key="1">
    <source>
        <dbReference type="ARBA" id="ARBA00010013"/>
    </source>
</evidence>
<sequence>MKTGSLSKKIAIFALAGASLVGTSSVLAAEFEEFPIGPEKTVGPLEIGAVYFQPVNMEPLGMGGLPASKSDMHIEADIKAAKDNQLGYEAGSFVPYLTVKYEIQKQGGKMIKGTFMPMSASDGPHYGNNIKLDGPGKYKVTFIIDSPEKQGYLLHTDKATGVTGRFWKKPIEVSWDFNYVPRVW</sequence>
<evidence type="ECO:0000256" key="3">
    <source>
        <dbReference type="SAM" id="SignalP"/>
    </source>
</evidence>
<reference evidence="4" key="2">
    <citation type="journal article" date="2022" name="Front. Microbiol.">
        <title>New perspectives on an old grouping: The genomic and phenotypic variability of Oxalobacter formigenes and the implications for calcium oxalate stone prevention.</title>
        <authorList>
            <person name="Chmiel J.A."/>
            <person name="Carr C."/>
            <person name="Stuivenberg G.A."/>
            <person name="Venema R."/>
            <person name="Chanyi R.M."/>
            <person name="Al K.F."/>
            <person name="Giguere D."/>
            <person name="Say H."/>
            <person name="Akouris P.P."/>
            <person name="Dominguez Romero S.A."/>
            <person name="Kwong A."/>
            <person name="Tai V."/>
            <person name="Koval S.F."/>
            <person name="Razvi H."/>
            <person name="Bjazevic J."/>
            <person name="Burton J.P."/>
        </authorList>
    </citation>
    <scope>NUCLEOTIDE SEQUENCE</scope>
    <source>
        <strain evidence="4">OxK</strain>
    </source>
</reference>
<evidence type="ECO:0000313" key="5">
    <source>
        <dbReference type="EMBL" id="WAV96982.1"/>
    </source>
</evidence>
<evidence type="ECO:0000256" key="2">
    <source>
        <dbReference type="ARBA" id="ARBA00022729"/>
    </source>
</evidence>
<accession>A0A9E9LLH7</accession>
<evidence type="ECO:0000313" key="6">
    <source>
        <dbReference type="Proteomes" id="UP001164794"/>
    </source>
</evidence>
<evidence type="ECO:0000313" key="4">
    <source>
        <dbReference type="EMBL" id="WAV91196.1"/>
    </source>
</evidence>
<keyword evidence="6" id="KW-1185">Reference proteome</keyword>
<dbReference type="EMBL" id="CP098248">
    <property type="protein sequence ID" value="WAV96982.1"/>
    <property type="molecule type" value="Genomic_DNA"/>
</dbReference>
<feature type="signal peptide" evidence="3">
    <location>
        <begin position="1"/>
        <end position="28"/>
    </location>
</feature>
<dbReference type="Pfam" id="PF10634">
    <property type="entry name" value="Iron_transport"/>
    <property type="match status" value="1"/>
</dbReference>
<dbReference type="RefSeq" id="WP_269264460.1">
    <property type="nucleotide sequence ID" value="NZ_CP098248.1"/>
</dbReference>
<dbReference type="Gene3D" id="2.60.40.2480">
    <property type="entry name" value="Periplasmic metal-binding protein Tp34-type"/>
    <property type="match status" value="1"/>
</dbReference>
<name>A0A9E9LLH7_9BURK</name>
<dbReference type="InterPro" id="IPR038482">
    <property type="entry name" value="Tp34-type_sf"/>
</dbReference>
<keyword evidence="2 3" id="KW-0732">Signal</keyword>
<dbReference type="Proteomes" id="UP001164819">
    <property type="component" value="Chromosome"/>
</dbReference>
<protein>
    <submittedName>
        <fullName evidence="4">Iron transporter</fullName>
    </submittedName>
</protein>
<organism evidence="4">
    <name type="scientific">Oxalobacter aliiformigenes</name>
    <dbReference type="NCBI Taxonomy" id="2946593"/>
    <lineage>
        <taxon>Bacteria</taxon>
        <taxon>Pseudomonadati</taxon>
        <taxon>Pseudomonadota</taxon>
        <taxon>Betaproteobacteria</taxon>
        <taxon>Burkholderiales</taxon>
        <taxon>Oxalobacteraceae</taxon>
        <taxon>Oxalobacter</taxon>
    </lineage>
</organism>
<dbReference type="PIRSF" id="PIRSF017018">
    <property type="entry name" value="Tp34"/>
    <property type="match status" value="1"/>
</dbReference>
<comment type="similarity">
    <text evidence="1">Belongs to the UPF0423 family.</text>
</comment>